<dbReference type="RefSeq" id="WP_045800984.1">
    <property type="nucleotide sequence ID" value="NZ_CP011071.1"/>
</dbReference>
<keyword evidence="2" id="KW-1185">Reference proteome</keyword>
<protein>
    <submittedName>
        <fullName evidence="1">Uncharacterized protein</fullName>
    </submittedName>
</protein>
<dbReference type="Proteomes" id="UP000032726">
    <property type="component" value="Chromosome"/>
</dbReference>
<dbReference type="HOGENOM" id="CLU_2865012_0_0_10"/>
<dbReference type="AlphaFoldDB" id="A0A0D5YQM1"/>
<evidence type="ECO:0000313" key="1">
    <source>
        <dbReference type="EMBL" id="AKA34188.1"/>
    </source>
</evidence>
<dbReference type="EMBL" id="CP011071">
    <property type="protein sequence ID" value="AKA34188.1"/>
    <property type="molecule type" value="Genomic_DNA"/>
</dbReference>
<dbReference type="OrthoDB" id="1453538at2"/>
<gene>
    <name evidence="1" type="ORF">VC82_509</name>
</gene>
<accession>A0A0D5YQM1</accession>
<reference evidence="1 2" key="1">
    <citation type="submission" date="2015-03" db="EMBL/GenBank/DDBJ databases">
        <title>Complete genome sequence of Muricauda lutaonensis CC-HSB-11T, isolated from a coastal hot spring.</title>
        <authorList>
            <person name="Kim K.M."/>
        </authorList>
    </citation>
    <scope>NUCLEOTIDE SEQUENCE [LARGE SCALE GENOMIC DNA]</scope>
    <source>
        <strain evidence="1 2">CC-HSB-11</strain>
    </source>
</reference>
<evidence type="ECO:0000313" key="2">
    <source>
        <dbReference type="Proteomes" id="UP000032726"/>
    </source>
</evidence>
<organism evidence="1 2">
    <name type="scientific">Flagellimonas lutaonensis</name>
    <dbReference type="NCBI Taxonomy" id="516051"/>
    <lineage>
        <taxon>Bacteria</taxon>
        <taxon>Pseudomonadati</taxon>
        <taxon>Bacteroidota</taxon>
        <taxon>Flavobacteriia</taxon>
        <taxon>Flavobacteriales</taxon>
        <taxon>Flavobacteriaceae</taxon>
        <taxon>Flagellimonas</taxon>
    </lineage>
</organism>
<name>A0A0D5YQM1_9FLAO</name>
<dbReference type="KEGG" id="mlt:VC82_509"/>
<sequence length="64" mass="7223">MNSQYCKVGAVTPITSGAQAVAILEHRYQNFLRKAADATYMDTRLGEFFERKAKDLKKVLESLV</sequence>
<proteinExistence type="predicted"/>